<organism evidence="2 3">
    <name type="scientific">Petrolisthes manimaculis</name>
    <dbReference type="NCBI Taxonomy" id="1843537"/>
    <lineage>
        <taxon>Eukaryota</taxon>
        <taxon>Metazoa</taxon>
        <taxon>Ecdysozoa</taxon>
        <taxon>Arthropoda</taxon>
        <taxon>Crustacea</taxon>
        <taxon>Multicrustacea</taxon>
        <taxon>Malacostraca</taxon>
        <taxon>Eumalacostraca</taxon>
        <taxon>Eucarida</taxon>
        <taxon>Decapoda</taxon>
        <taxon>Pleocyemata</taxon>
        <taxon>Anomura</taxon>
        <taxon>Galatheoidea</taxon>
        <taxon>Porcellanidae</taxon>
        <taxon>Petrolisthes</taxon>
    </lineage>
</organism>
<accession>A0AAE1TQR9</accession>
<feature type="compositionally biased region" description="Basic and acidic residues" evidence="1">
    <location>
        <begin position="1"/>
        <end position="11"/>
    </location>
</feature>
<feature type="compositionally biased region" description="Basic and acidic residues" evidence="1">
    <location>
        <begin position="137"/>
        <end position="147"/>
    </location>
</feature>
<evidence type="ECO:0000256" key="1">
    <source>
        <dbReference type="SAM" id="MobiDB-lite"/>
    </source>
</evidence>
<reference evidence="2" key="1">
    <citation type="submission" date="2023-11" db="EMBL/GenBank/DDBJ databases">
        <title>Genome assemblies of two species of porcelain crab, Petrolisthes cinctipes and Petrolisthes manimaculis (Anomura: Porcellanidae).</title>
        <authorList>
            <person name="Angst P."/>
        </authorList>
    </citation>
    <scope>NUCLEOTIDE SEQUENCE</scope>
    <source>
        <strain evidence="2">PB745_02</strain>
        <tissue evidence="2">Gill</tissue>
    </source>
</reference>
<dbReference type="Proteomes" id="UP001292094">
    <property type="component" value="Unassembled WGS sequence"/>
</dbReference>
<evidence type="ECO:0000313" key="3">
    <source>
        <dbReference type="Proteomes" id="UP001292094"/>
    </source>
</evidence>
<feature type="region of interest" description="Disordered" evidence="1">
    <location>
        <begin position="1"/>
        <end position="177"/>
    </location>
</feature>
<dbReference type="AlphaFoldDB" id="A0AAE1TQR9"/>
<gene>
    <name evidence="2" type="ORF">Pmani_033129</name>
</gene>
<keyword evidence="3" id="KW-1185">Reference proteome</keyword>
<evidence type="ECO:0000313" key="2">
    <source>
        <dbReference type="EMBL" id="KAK4294227.1"/>
    </source>
</evidence>
<name>A0AAE1TQR9_9EUCA</name>
<comment type="caution">
    <text evidence="2">The sequence shown here is derived from an EMBL/GenBank/DDBJ whole genome shotgun (WGS) entry which is preliminary data.</text>
</comment>
<proteinExistence type="predicted"/>
<feature type="compositionally biased region" description="Acidic residues" evidence="1">
    <location>
        <begin position="148"/>
        <end position="159"/>
    </location>
</feature>
<sequence length="177" mass="20540">MMNVKEVRQNEDIDGIENGHGVVQSETLLGDMQRKETNANENNITVCEKNARGLSNGDGSRGRKMEPREGKGMKMEMRENEGQKMEMRMRESDGKKIELRDSEERKTESSENEEMMKEEQLRDGGEEDEEGNWDADSNEKDWNKDEEQDKDNDDDDEEKETVNEQQPIAFEDVMELV</sequence>
<protein>
    <submittedName>
        <fullName evidence="2">Uncharacterized protein</fullName>
    </submittedName>
</protein>
<feature type="compositionally biased region" description="Basic and acidic residues" evidence="1">
    <location>
        <begin position="60"/>
        <end position="124"/>
    </location>
</feature>
<dbReference type="EMBL" id="JAWZYT010004334">
    <property type="protein sequence ID" value="KAK4294227.1"/>
    <property type="molecule type" value="Genomic_DNA"/>
</dbReference>